<keyword evidence="1" id="KW-0812">Transmembrane</keyword>
<dbReference type="Proteomes" id="UP000516437">
    <property type="component" value="Chromosome 5"/>
</dbReference>
<organism evidence="2 3">
    <name type="scientific">Morella rubra</name>
    <name type="common">Chinese bayberry</name>
    <dbReference type="NCBI Taxonomy" id="262757"/>
    <lineage>
        <taxon>Eukaryota</taxon>
        <taxon>Viridiplantae</taxon>
        <taxon>Streptophyta</taxon>
        <taxon>Embryophyta</taxon>
        <taxon>Tracheophyta</taxon>
        <taxon>Spermatophyta</taxon>
        <taxon>Magnoliopsida</taxon>
        <taxon>eudicotyledons</taxon>
        <taxon>Gunneridae</taxon>
        <taxon>Pentapetalae</taxon>
        <taxon>rosids</taxon>
        <taxon>fabids</taxon>
        <taxon>Fagales</taxon>
        <taxon>Myricaceae</taxon>
        <taxon>Morella</taxon>
    </lineage>
</organism>
<keyword evidence="1" id="KW-1133">Transmembrane helix</keyword>
<protein>
    <submittedName>
        <fullName evidence="2">Uncharacterized protein</fullName>
    </submittedName>
</protein>
<gene>
    <name evidence="2" type="ORF">CJ030_MR5G009621</name>
</gene>
<dbReference type="EMBL" id="RXIC02000023">
    <property type="protein sequence ID" value="KAB1213284.1"/>
    <property type="molecule type" value="Genomic_DNA"/>
</dbReference>
<comment type="caution">
    <text evidence="2">The sequence shown here is derived from an EMBL/GenBank/DDBJ whole genome shotgun (WGS) entry which is preliminary data.</text>
</comment>
<keyword evidence="1" id="KW-0472">Membrane</keyword>
<sequence>MRPAAKVRPVFMSDKRITEPLQLTNDWHETYGSGRCHSRDFWFARRAFLSSYHFSEQNGFKDKLKRSVKELNMVATGIVGDIRRRIMSKRRLGIRVYRLTVALPSLVLVTIRCFTPWLNERVSTP</sequence>
<evidence type="ECO:0000313" key="2">
    <source>
        <dbReference type="EMBL" id="KAB1213284.1"/>
    </source>
</evidence>
<dbReference type="AlphaFoldDB" id="A0A6A1VKL6"/>
<dbReference type="OrthoDB" id="1653623at2759"/>
<feature type="transmembrane region" description="Helical" evidence="1">
    <location>
        <begin position="96"/>
        <end position="118"/>
    </location>
</feature>
<reference evidence="2 3" key="1">
    <citation type="journal article" date="2019" name="Plant Biotechnol. J.">
        <title>The red bayberry genome and genetic basis of sex determination.</title>
        <authorList>
            <person name="Jia H.M."/>
            <person name="Jia H.J."/>
            <person name="Cai Q.L."/>
            <person name="Wang Y."/>
            <person name="Zhao H.B."/>
            <person name="Yang W.F."/>
            <person name="Wang G.Y."/>
            <person name="Li Y.H."/>
            <person name="Zhan D.L."/>
            <person name="Shen Y.T."/>
            <person name="Niu Q.F."/>
            <person name="Chang L."/>
            <person name="Qiu J."/>
            <person name="Zhao L."/>
            <person name="Xie H.B."/>
            <person name="Fu W.Y."/>
            <person name="Jin J."/>
            <person name="Li X.W."/>
            <person name="Jiao Y."/>
            <person name="Zhou C.C."/>
            <person name="Tu T."/>
            <person name="Chai C.Y."/>
            <person name="Gao J.L."/>
            <person name="Fan L.J."/>
            <person name="van de Weg E."/>
            <person name="Wang J.Y."/>
            <person name="Gao Z.S."/>
        </authorList>
    </citation>
    <scope>NUCLEOTIDE SEQUENCE [LARGE SCALE GENOMIC DNA]</scope>
    <source>
        <tissue evidence="2">Leaves</tissue>
    </source>
</reference>
<keyword evidence="3" id="KW-1185">Reference proteome</keyword>
<accession>A0A6A1VKL6</accession>
<evidence type="ECO:0000313" key="3">
    <source>
        <dbReference type="Proteomes" id="UP000516437"/>
    </source>
</evidence>
<name>A0A6A1VKL6_9ROSI</name>
<evidence type="ECO:0000256" key="1">
    <source>
        <dbReference type="SAM" id="Phobius"/>
    </source>
</evidence>
<proteinExistence type="predicted"/>